<proteinExistence type="predicted"/>
<keyword evidence="2" id="KW-1185">Reference proteome</keyword>
<protein>
    <submittedName>
        <fullName evidence="1">Uncharacterized protein</fullName>
    </submittedName>
</protein>
<sequence length="190" mass="19629">MSDHVRYLGVLGPPSADAADGVQAACERLQDEGLLGEVSPGAAPGHGRAAAIAPGPRVLQAAPELSGLTRNGVELYPSPFMNVGALMSEGLTCPRCGLAVGPDHDRRGEIVDLLGSAADAERFDDGAALCPACEGASGVNDWVRGEAFILASCGLALWNWPRLPQIDAALCAALADAIPGRPLRWGAWRI</sequence>
<evidence type="ECO:0000313" key="2">
    <source>
        <dbReference type="Proteomes" id="UP001597135"/>
    </source>
</evidence>
<gene>
    <name evidence="1" type="ORF">ACFQ4E_10295</name>
</gene>
<reference evidence="2" key="1">
    <citation type="journal article" date="2019" name="Int. J. Syst. Evol. Microbiol.">
        <title>The Global Catalogue of Microorganisms (GCM) 10K type strain sequencing project: providing services to taxonomists for standard genome sequencing and annotation.</title>
        <authorList>
            <consortium name="The Broad Institute Genomics Platform"/>
            <consortium name="The Broad Institute Genome Sequencing Center for Infectious Disease"/>
            <person name="Wu L."/>
            <person name="Ma J."/>
        </authorList>
    </citation>
    <scope>NUCLEOTIDE SEQUENCE [LARGE SCALE GENOMIC DNA]</scope>
    <source>
        <strain evidence="2">CCUG 62953</strain>
    </source>
</reference>
<dbReference type="Proteomes" id="UP001597135">
    <property type="component" value="Unassembled WGS sequence"/>
</dbReference>
<dbReference type="EMBL" id="JBHTMU010000015">
    <property type="protein sequence ID" value="MFD1342809.1"/>
    <property type="molecule type" value="Genomic_DNA"/>
</dbReference>
<accession>A0ABW3ZI56</accession>
<evidence type="ECO:0000313" key="1">
    <source>
        <dbReference type="EMBL" id="MFD1342809.1"/>
    </source>
</evidence>
<organism evidence="1 2">
    <name type="scientific">Litorisediminicola beolgyonensis</name>
    <dbReference type="NCBI Taxonomy" id="1173614"/>
    <lineage>
        <taxon>Bacteria</taxon>
        <taxon>Pseudomonadati</taxon>
        <taxon>Pseudomonadota</taxon>
        <taxon>Alphaproteobacteria</taxon>
        <taxon>Rhodobacterales</taxon>
        <taxon>Paracoccaceae</taxon>
        <taxon>Litorisediminicola</taxon>
    </lineage>
</organism>
<name>A0ABW3ZI56_9RHOB</name>
<dbReference type="RefSeq" id="WP_386803208.1">
    <property type="nucleotide sequence ID" value="NZ_JBHTMU010000015.1"/>
</dbReference>
<comment type="caution">
    <text evidence="1">The sequence shown here is derived from an EMBL/GenBank/DDBJ whole genome shotgun (WGS) entry which is preliminary data.</text>
</comment>